<dbReference type="STRING" id="1173061.A0A0J9XH16"/>
<evidence type="ECO:0000313" key="9">
    <source>
        <dbReference type="Proteomes" id="UP000242525"/>
    </source>
</evidence>
<keyword evidence="9" id="KW-1185">Reference proteome</keyword>
<dbReference type="InterPro" id="IPR009100">
    <property type="entry name" value="AcylCoA_DH/oxidase_NM_dom_sf"/>
</dbReference>
<comment type="caution">
    <text evidence="8">The sequence shown here is derived from an EMBL/GenBank/DDBJ whole genome shotgun (WGS) entry which is preliminary data.</text>
</comment>
<evidence type="ECO:0000259" key="6">
    <source>
        <dbReference type="Pfam" id="PF02770"/>
    </source>
</evidence>
<dbReference type="AlphaFoldDB" id="A0A0J9XH16"/>
<evidence type="ECO:0000256" key="2">
    <source>
        <dbReference type="ARBA" id="ARBA00022630"/>
    </source>
</evidence>
<protein>
    <recommendedName>
        <fullName evidence="10">Acyl-CoA dehydrogenase</fullName>
    </recommendedName>
</protein>
<dbReference type="PANTHER" id="PTHR42707">
    <property type="entry name" value="ACYL-COA DEHYDROGENASE"/>
    <property type="match status" value="1"/>
</dbReference>
<dbReference type="SUPFAM" id="SSF47203">
    <property type="entry name" value="Acyl-CoA dehydrogenase C-terminal domain-like"/>
    <property type="match status" value="1"/>
</dbReference>
<dbReference type="GO" id="GO:0003995">
    <property type="term" value="F:acyl-CoA dehydrogenase activity"/>
    <property type="evidence" value="ECO:0007669"/>
    <property type="project" value="TreeGrafter"/>
</dbReference>
<comment type="similarity">
    <text evidence="1 4">Belongs to the acyl-CoA dehydrogenase family.</text>
</comment>
<dbReference type="Pfam" id="PF00441">
    <property type="entry name" value="Acyl-CoA_dh_1"/>
    <property type="match status" value="1"/>
</dbReference>
<feature type="domain" description="Acyl-CoA dehydrogenase/oxidase C-terminal" evidence="5">
    <location>
        <begin position="283"/>
        <end position="441"/>
    </location>
</feature>
<evidence type="ECO:0008006" key="10">
    <source>
        <dbReference type="Google" id="ProtNLM"/>
    </source>
</evidence>
<evidence type="ECO:0000313" key="8">
    <source>
        <dbReference type="EMBL" id="CDO56213.1"/>
    </source>
</evidence>
<keyword evidence="4" id="KW-0560">Oxidoreductase</keyword>
<name>A0A0J9XH16_GEOCN</name>
<organism evidence="8 9">
    <name type="scientific">Geotrichum candidum</name>
    <name type="common">Oospora lactis</name>
    <name type="synonym">Dipodascus geotrichum</name>
    <dbReference type="NCBI Taxonomy" id="1173061"/>
    <lineage>
        <taxon>Eukaryota</taxon>
        <taxon>Fungi</taxon>
        <taxon>Dikarya</taxon>
        <taxon>Ascomycota</taxon>
        <taxon>Saccharomycotina</taxon>
        <taxon>Dipodascomycetes</taxon>
        <taxon>Dipodascales</taxon>
        <taxon>Dipodascaceae</taxon>
        <taxon>Geotrichum</taxon>
    </lineage>
</organism>
<dbReference type="InterPro" id="IPR036250">
    <property type="entry name" value="AcylCo_DH-like_C"/>
</dbReference>
<dbReference type="EMBL" id="CCBN010000014">
    <property type="protein sequence ID" value="CDO56213.1"/>
    <property type="molecule type" value="Genomic_DNA"/>
</dbReference>
<accession>A0A0J9XH16</accession>
<dbReference type="Pfam" id="PF18158">
    <property type="entry name" value="AidB_N"/>
    <property type="match status" value="1"/>
</dbReference>
<evidence type="ECO:0000259" key="7">
    <source>
        <dbReference type="Pfam" id="PF18158"/>
    </source>
</evidence>
<evidence type="ECO:0000259" key="5">
    <source>
        <dbReference type="Pfam" id="PF00441"/>
    </source>
</evidence>
<dbReference type="Gene3D" id="2.40.110.20">
    <property type="match status" value="1"/>
</dbReference>
<dbReference type="OrthoDB" id="10251155at2759"/>
<dbReference type="InterPro" id="IPR052904">
    <property type="entry name" value="Acyl-CoA_dehydrogenase-like"/>
</dbReference>
<dbReference type="PANTHER" id="PTHR42707:SF2">
    <property type="entry name" value="ACD11 DEHYDROGENASE"/>
    <property type="match status" value="1"/>
</dbReference>
<evidence type="ECO:0000256" key="1">
    <source>
        <dbReference type="ARBA" id="ARBA00009347"/>
    </source>
</evidence>
<comment type="cofactor">
    <cofactor evidence="4">
        <name>FAD</name>
        <dbReference type="ChEBI" id="CHEBI:57692"/>
    </cofactor>
</comment>
<proteinExistence type="inferred from homology"/>
<dbReference type="Proteomes" id="UP000242525">
    <property type="component" value="Unassembled WGS sequence"/>
</dbReference>
<keyword evidence="2 4" id="KW-0285">Flavoprotein</keyword>
<keyword evidence="3 4" id="KW-0274">FAD</keyword>
<dbReference type="InterPro" id="IPR009075">
    <property type="entry name" value="AcylCo_DH/oxidase_C"/>
</dbReference>
<feature type="domain" description="Acyl-CoA oxidase/dehydrogenase middle" evidence="6">
    <location>
        <begin position="182"/>
        <end position="273"/>
    </location>
</feature>
<feature type="domain" description="Adaptive response protein AidB N-terminal" evidence="7">
    <location>
        <begin position="21"/>
        <end position="148"/>
    </location>
</feature>
<dbReference type="Gene3D" id="1.20.140.10">
    <property type="entry name" value="Butyryl-CoA Dehydrogenase, subunit A, domain 3"/>
    <property type="match status" value="1"/>
</dbReference>
<gene>
    <name evidence="8" type="ORF">BN980_GECA14s01143g</name>
</gene>
<dbReference type="InterPro" id="IPR006091">
    <property type="entry name" value="Acyl-CoA_Oxase/DH_mid-dom"/>
</dbReference>
<reference evidence="8" key="1">
    <citation type="submission" date="2014-03" db="EMBL/GenBank/DDBJ databases">
        <authorList>
            <person name="Casaregola S."/>
        </authorList>
    </citation>
    <scope>NUCLEOTIDE SEQUENCE [LARGE SCALE GENOMIC DNA]</scope>
    <source>
        <strain evidence="8">CLIB 918</strain>
    </source>
</reference>
<dbReference type="SUPFAM" id="SSF56645">
    <property type="entry name" value="Acyl-CoA dehydrogenase NM domain-like"/>
    <property type="match status" value="1"/>
</dbReference>
<dbReference type="Pfam" id="PF02770">
    <property type="entry name" value="Acyl-CoA_dh_M"/>
    <property type="match status" value="1"/>
</dbReference>
<evidence type="ECO:0000256" key="3">
    <source>
        <dbReference type="ARBA" id="ARBA00022827"/>
    </source>
</evidence>
<dbReference type="InterPro" id="IPR041504">
    <property type="entry name" value="AidB_N"/>
</dbReference>
<evidence type="ECO:0000256" key="4">
    <source>
        <dbReference type="RuleBase" id="RU362125"/>
    </source>
</evidence>
<sequence length="613" mass="68304">MTTLTPASATSGFFQQPPILKNQFTSDLALKSALEYFVPAETLQQAEIELEELGEKVLDKQVFEWVEDAESNLPYVIPQDLFGHQQNRLVTSQGWKNLKAFGIREGIVSTFYEREYGSSSRIIGFSKMLLFSPSSAMVACPFAMTDGVARISELFGPFEKNSSDVYERLTSRDPEFAWTSGQWMTERPGGSDVSNTETVATHDTDKHYKINGFKWFSSATDSQVCALLAKVEGDNNRLTCFLGDVDLSKVKINRLKKKFGTVAVPTAELELRDMNAEIVGPLGKGVATISTVLNITRIHSSFGSLSFMRRALHIAKQYSLVRKVFGRRLNEIPSHVSILATQEVLARGLLMLGCYACKLVGDQECHVPQTKHEHQQLLRVIPGVLKAISCKMAIGSISECMEALGGVGYLEHDVQFNIARLLRDAQVNPIWEGTTNTLASDFIRHVWKNGTAFTGAVDWFLDENLNNLPRPTSNHDHPDVSHSTSGVEQLSANNVNTLLADDEALLTELSNKIRGDWKVLQIELAERDEGTARQAIFEFGRIAIATMLIGSANRNRGQAEYLETAARWAVDDISAYTKKRNVNTFYSNYKKAINQFDIDKLIVYGPVLDKARI</sequence>